<comment type="caution">
    <text evidence="1">The sequence shown here is derived from an EMBL/GenBank/DDBJ whole genome shotgun (WGS) entry which is preliminary data.</text>
</comment>
<gene>
    <name evidence="1" type="ORF">BOW52_10510</name>
</gene>
<reference evidence="1 2" key="1">
    <citation type="submission" date="2016-11" db="EMBL/GenBank/DDBJ databases">
        <title>Mixed transmission modes and dynamic genome evolution in an obligate animal-bacterial symbiosis.</title>
        <authorList>
            <person name="Russell S.L."/>
            <person name="Corbett-Detig R.B."/>
            <person name="Cavanaugh C.M."/>
        </authorList>
    </citation>
    <scope>NUCLEOTIDE SEQUENCE [LARGE SCALE GENOMIC DNA]</scope>
    <source>
        <strain evidence="1">Sp-SM6</strain>
    </source>
</reference>
<evidence type="ECO:0000313" key="2">
    <source>
        <dbReference type="Proteomes" id="UP000190198"/>
    </source>
</evidence>
<accession>A0A1T2KVP3</accession>
<proteinExistence type="predicted"/>
<dbReference type="EMBL" id="MPRK01000303">
    <property type="protein sequence ID" value="OOZ36871.1"/>
    <property type="molecule type" value="Genomic_DNA"/>
</dbReference>
<protein>
    <submittedName>
        <fullName evidence="1">Uncharacterized protein</fullName>
    </submittedName>
</protein>
<sequence>MHSAIPHEISNVCSPCEILSAYDEFGIVIIRGLQLDLPAFKSLSREVCDRFYPIASRYLLRQSAGDGLTT</sequence>
<dbReference type="Proteomes" id="UP000190198">
    <property type="component" value="Unassembled WGS sequence"/>
</dbReference>
<dbReference type="AlphaFoldDB" id="A0A1T2KVP3"/>
<evidence type="ECO:0000313" key="1">
    <source>
        <dbReference type="EMBL" id="OOZ36871.1"/>
    </source>
</evidence>
<name>A0A1T2KVP3_9GAMM</name>
<organism evidence="1 2">
    <name type="scientific">Solemya elarraichensis gill symbiont</name>
    <dbReference type="NCBI Taxonomy" id="1918949"/>
    <lineage>
        <taxon>Bacteria</taxon>
        <taxon>Pseudomonadati</taxon>
        <taxon>Pseudomonadota</taxon>
        <taxon>Gammaproteobacteria</taxon>
        <taxon>sulfur-oxidizing symbionts</taxon>
    </lineage>
</organism>
<keyword evidence="2" id="KW-1185">Reference proteome</keyword>